<protein>
    <submittedName>
        <fullName evidence="5">tRNA pseudouridine(31) synthase (Pseudouridine synthase 6) (Pseudouridylate synthase 6) (Uracil hydrolyase) (tRNA pseudouridine 31 synthase) (PSI31 synthase)</fullName>
    </submittedName>
</protein>
<evidence type="ECO:0000259" key="4">
    <source>
        <dbReference type="Pfam" id="PF00849"/>
    </source>
</evidence>
<dbReference type="InterPro" id="IPR006145">
    <property type="entry name" value="PsdUridine_synth_RsuA/RluA"/>
</dbReference>
<evidence type="ECO:0000313" key="6">
    <source>
        <dbReference type="Proteomes" id="UP001642464"/>
    </source>
</evidence>
<evidence type="ECO:0000256" key="2">
    <source>
        <dbReference type="SAM" id="MobiDB-lite"/>
    </source>
</evidence>
<feature type="chain" id="PRO_5046100466" evidence="3">
    <location>
        <begin position="43"/>
        <end position="418"/>
    </location>
</feature>
<organism evidence="5 6">
    <name type="scientific">Durusdinium trenchii</name>
    <dbReference type="NCBI Taxonomy" id="1381693"/>
    <lineage>
        <taxon>Eukaryota</taxon>
        <taxon>Sar</taxon>
        <taxon>Alveolata</taxon>
        <taxon>Dinophyceae</taxon>
        <taxon>Suessiales</taxon>
        <taxon>Symbiodiniaceae</taxon>
        <taxon>Durusdinium</taxon>
    </lineage>
</organism>
<dbReference type="SUPFAM" id="SSF55120">
    <property type="entry name" value="Pseudouridine synthase"/>
    <property type="match status" value="1"/>
</dbReference>
<dbReference type="InterPro" id="IPR050188">
    <property type="entry name" value="RluA_PseudoU_synthase"/>
</dbReference>
<evidence type="ECO:0000313" key="5">
    <source>
        <dbReference type="EMBL" id="CAK9098471.1"/>
    </source>
</evidence>
<dbReference type="EMBL" id="CAXAMM010041284">
    <property type="protein sequence ID" value="CAK9098471.1"/>
    <property type="molecule type" value="Genomic_DNA"/>
</dbReference>
<dbReference type="Gene3D" id="3.30.2350.10">
    <property type="entry name" value="Pseudouridine synthase"/>
    <property type="match status" value="1"/>
</dbReference>
<comment type="similarity">
    <text evidence="1">Belongs to the pseudouridine synthase RluA family.</text>
</comment>
<evidence type="ECO:0000256" key="1">
    <source>
        <dbReference type="ARBA" id="ARBA00010876"/>
    </source>
</evidence>
<dbReference type="PANTHER" id="PTHR21600:SF87">
    <property type="entry name" value="RNA PSEUDOURIDYLATE SYNTHASE DOMAIN-CONTAINING PROTEIN 1"/>
    <property type="match status" value="1"/>
</dbReference>
<reference evidence="5 6" key="1">
    <citation type="submission" date="2024-02" db="EMBL/GenBank/DDBJ databases">
        <authorList>
            <person name="Chen Y."/>
            <person name="Shah S."/>
            <person name="Dougan E. K."/>
            <person name="Thang M."/>
            <person name="Chan C."/>
        </authorList>
    </citation>
    <scope>NUCLEOTIDE SEQUENCE [LARGE SCALE GENOMIC DNA]</scope>
</reference>
<dbReference type="PANTHER" id="PTHR21600">
    <property type="entry name" value="MITOCHONDRIAL RNA PSEUDOURIDINE SYNTHASE"/>
    <property type="match status" value="1"/>
</dbReference>
<comment type="caution">
    <text evidence="5">The sequence shown here is derived from an EMBL/GenBank/DDBJ whole genome shotgun (WGS) entry which is preliminary data.</text>
</comment>
<keyword evidence="6" id="KW-1185">Reference proteome</keyword>
<proteinExistence type="inferred from homology"/>
<feature type="region of interest" description="Disordered" evidence="2">
    <location>
        <begin position="79"/>
        <end position="99"/>
    </location>
</feature>
<dbReference type="Pfam" id="PF00849">
    <property type="entry name" value="PseudoU_synth_2"/>
    <property type="match status" value="1"/>
</dbReference>
<sequence>MGRPMGFLGERAGRPRWCGVISLLIFCAVCVPCAVLPPSVQGVSVFREEGALYVPPYEHEVRMKIRSISGQRIGDAVLRAKHAQQEDQEGSQENQEEREQRSIFEAISPNWWLDQLRSGGVRVERNGWQEVKLIPIDEDYVVQEDDRVRLVIHVHERAAPDVEIPIIYEDENYLAVCKPAGFDVFANPSGGCVKLSVVGILESMGYVDVLPAHRIDKPVSGVLCLARNKKAISRLQRCIKARKVKKTYLARTRGGPNSSGHRITAPLSITTDERGRRIAEVSEEGKKAETVVADVLRRHKDGTSTLVIQLLSGRYHQIRCHLNHMGWPIVNDAVYGGVAELSPELYTGPRAQEMIRQNMRKHCLSCAYYSRVVDGEDPPPRLDPKICLHSWRYEFPSLNLHFEAPLPSWAQESTTEDA</sequence>
<keyword evidence="3" id="KW-0732">Signal</keyword>
<accession>A0ABP0RH27</accession>
<evidence type="ECO:0000256" key="3">
    <source>
        <dbReference type="SAM" id="SignalP"/>
    </source>
</evidence>
<name>A0ABP0RH27_9DINO</name>
<dbReference type="InterPro" id="IPR020103">
    <property type="entry name" value="PsdUridine_synth_cat_dom_sf"/>
</dbReference>
<feature type="signal peptide" evidence="3">
    <location>
        <begin position="1"/>
        <end position="42"/>
    </location>
</feature>
<dbReference type="Proteomes" id="UP001642464">
    <property type="component" value="Unassembled WGS sequence"/>
</dbReference>
<gene>
    <name evidence="5" type="ORF">SCF082_LOCUS46140</name>
</gene>
<feature type="domain" description="Pseudouridine synthase RsuA/RluA-like" evidence="4">
    <location>
        <begin position="172"/>
        <end position="324"/>
    </location>
</feature>